<evidence type="ECO:0008006" key="3">
    <source>
        <dbReference type="Google" id="ProtNLM"/>
    </source>
</evidence>
<name>A0A5E6QA87_PSEFL</name>
<dbReference type="EMBL" id="CABVGZ010000006">
    <property type="protein sequence ID" value="VVM53206.1"/>
    <property type="molecule type" value="Genomic_DNA"/>
</dbReference>
<dbReference type="Proteomes" id="UP000326241">
    <property type="component" value="Unassembled WGS sequence"/>
</dbReference>
<evidence type="ECO:0000313" key="2">
    <source>
        <dbReference type="Proteomes" id="UP000326241"/>
    </source>
</evidence>
<protein>
    <recommendedName>
        <fullName evidence="3">CHAT domain-containing protein</fullName>
    </recommendedName>
</protein>
<organism evidence="1 2">
    <name type="scientific">Pseudomonas fluorescens</name>
    <dbReference type="NCBI Taxonomy" id="294"/>
    <lineage>
        <taxon>Bacteria</taxon>
        <taxon>Pseudomonadati</taxon>
        <taxon>Pseudomonadota</taxon>
        <taxon>Gammaproteobacteria</taxon>
        <taxon>Pseudomonadales</taxon>
        <taxon>Pseudomonadaceae</taxon>
        <taxon>Pseudomonas</taxon>
    </lineage>
</organism>
<sequence length="863" mass="94304">MEDNKRDVEWLGSEDAHRGPAIRAALGILLEKGDWTWWHDPSQTLISLTRAVPRYLPARWGGDSSVIDADQWVDAARAIKVGQAYSELFALSPPKIKIVRSVWAWPNIEMAIALINHELSDLLGAGHVFSEWERDIRPRFPSLPRNGGKLSIVTSPTLSGYRLMPGLQEYIEWSDSQVADIAVSDSIEELLTAGAARLVVLYGKRTEATWSRVNRLRSELGTQCAIHVDASDEDVVEWVRYVLYASAKLYMKFSDAVGFATSNSGVRATVLASTQSFFLSRDLFFREEITKNGDGGDFEYRIFRSQSVSLKIADAPTTRSGLTELNRNDIGPLVPPVERVLDATARQGNRPIERWPTTGDVEIDVMIRVKTPLRDQDSRPSFPDERVEWSGESKTLQIHMFELGRAPISQSIVLSRTDDSSIATFNREAGGKAVDLRFLVSDGAQILQTARLQTSTSLPINFFIENIVTPVHRTKAEFDVALLVNESLGRRPSVTVITGDGQPIFSPLSENGVERARYSLLQALEQAVADPQAPLDSLMLTLANRGSLLQKELQSVVPNWPGSEGRVQLVTQSDAFFPIEYLYDGQLPESPDSTLCDKRGGCLRNGFAIENCGIRKAGEQLCPMGFLGVSGVIERHSWTSGQGAQVWAAAEGDRPKRHRIEDLSTVAFAASNRADNFKDSDVLPHPIVRIANIETTLGVKNIPDWKNWKDRLEQDSPSLLLLLVHLDGEVVYVGSDCGLNLGAIGSQHVGGASVVIAIGCTSGLSDIPGGSLPAILQRNGARVVVAAMTNVLGRHANRVGRELALRMKTAATSEDSISVGAIISSIRRELLADGLALGLAIVAFGDADIVLGKKSKEVGYVSC</sequence>
<reference evidence="1 2" key="1">
    <citation type="submission" date="2019-09" db="EMBL/GenBank/DDBJ databases">
        <authorList>
            <person name="Chandra G."/>
            <person name="Truman W A."/>
        </authorList>
    </citation>
    <scope>NUCLEOTIDE SEQUENCE [LARGE SCALE GENOMIC DNA]</scope>
    <source>
        <strain evidence="1">PS624</strain>
    </source>
</reference>
<gene>
    <name evidence="1" type="ORF">PS624_00894</name>
</gene>
<dbReference type="AlphaFoldDB" id="A0A5E6QA87"/>
<evidence type="ECO:0000313" key="1">
    <source>
        <dbReference type="EMBL" id="VVM53206.1"/>
    </source>
</evidence>
<accession>A0A5E6QA87</accession>
<proteinExistence type="predicted"/>